<dbReference type="GO" id="GO:0031083">
    <property type="term" value="C:BLOC-1 complex"/>
    <property type="evidence" value="ECO:0007669"/>
    <property type="project" value="InterPro"/>
</dbReference>
<dbReference type="PANTHER" id="PTHR13073">
    <property type="entry name" value="BLOC-1 COMPLEX SUBUNIT 1"/>
    <property type="match status" value="1"/>
</dbReference>
<gene>
    <name evidence="5" type="ORF">XA68_10808</name>
</gene>
<sequence>MSWSTSSTGPPPPVRLLSVTRPQATAGSSPPADSTKASSLPALLSPPVAPLPPVPLPQQSPPTLHPTLPSAETQRQVAEARAAVVASMSNMLDTSLQGRAATLHAGAAALARQERDVARASDGLRREREKLAREADGAAARLKELGNVQNWAEVLERGFLVVEETLRLVERGEGSECSCSQCGREEEEEEEAVKEDGEASHDDGFDGDDDFVLDRDRQSAWSEASRSLVDPESSMGSAPAKSSEATSFLSAESPPGDLDGRMLGTDRDEMMGEASLLYQRL</sequence>
<evidence type="ECO:0000313" key="5">
    <source>
        <dbReference type="EMBL" id="PFH60528.1"/>
    </source>
</evidence>
<dbReference type="AlphaFoldDB" id="A0A2A9PGR0"/>
<dbReference type="OrthoDB" id="4927839at2759"/>
<evidence type="ECO:0000256" key="1">
    <source>
        <dbReference type="ARBA" id="ARBA00007133"/>
    </source>
</evidence>
<organism evidence="5 6">
    <name type="scientific">Ophiocordyceps unilateralis</name>
    <name type="common">Zombie-ant fungus</name>
    <name type="synonym">Torrubia unilateralis</name>
    <dbReference type="NCBI Taxonomy" id="268505"/>
    <lineage>
        <taxon>Eukaryota</taxon>
        <taxon>Fungi</taxon>
        <taxon>Dikarya</taxon>
        <taxon>Ascomycota</taxon>
        <taxon>Pezizomycotina</taxon>
        <taxon>Sordariomycetes</taxon>
        <taxon>Hypocreomycetidae</taxon>
        <taxon>Hypocreales</taxon>
        <taxon>Ophiocordycipitaceae</taxon>
        <taxon>Ophiocordyceps</taxon>
    </lineage>
</organism>
<feature type="region of interest" description="Disordered" evidence="4">
    <location>
        <begin position="173"/>
        <end position="265"/>
    </location>
</feature>
<reference evidence="5 6" key="2">
    <citation type="journal article" date="2017" name="Sci. Rep.">
        <title>Ant-infecting Ophiocordyceps genomes reveal a high diversity of potential behavioral manipulation genes and a possible major role for enterotoxins.</title>
        <authorList>
            <person name="de Bekker C."/>
            <person name="Ohm R.A."/>
            <person name="Evans H.C."/>
            <person name="Brachmann A."/>
            <person name="Hughes D.P."/>
        </authorList>
    </citation>
    <scope>NUCLEOTIDE SEQUENCE [LARGE SCALE GENOMIC DNA]</scope>
    <source>
        <strain evidence="5 6">SC16a</strain>
    </source>
</reference>
<dbReference type="EMBL" id="LAZP02000123">
    <property type="protein sequence ID" value="PFH60528.1"/>
    <property type="molecule type" value="Genomic_DNA"/>
</dbReference>
<evidence type="ECO:0000313" key="6">
    <source>
        <dbReference type="Proteomes" id="UP000037136"/>
    </source>
</evidence>
<dbReference type="GO" id="GO:0016197">
    <property type="term" value="P:endosomal transport"/>
    <property type="evidence" value="ECO:0007669"/>
    <property type="project" value="TreeGrafter"/>
</dbReference>
<dbReference type="Pfam" id="PF06320">
    <property type="entry name" value="GCN5L1"/>
    <property type="match status" value="1"/>
</dbReference>
<reference evidence="5 6" key="1">
    <citation type="journal article" date="2015" name="BMC Genomics">
        <title>Gene expression during zombie ant biting behavior reflects the complexity underlying fungal parasitic behavioral manipulation.</title>
        <authorList>
            <person name="de Bekker C."/>
            <person name="Ohm R.A."/>
            <person name="Loreto R.G."/>
            <person name="Sebastian A."/>
            <person name="Albert I."/>
            <person name="Merrow M."/>
            <person name="Brachmann A."/>
            <person name="Hughes D.P."/>
        </authorList>
    </citation>
    <scope>NUCLEOTIDE SEQUENCE [LARGE SCALE GENOMIC DNA]</scope>
    <source>
        <strain evidence="5 6">SC16a</strain>
    </source>
</reference>
<evidence type="ECO:0000256" key="4">
    <source>
        <dbReference type="SAM" id="MobiDB-lite"/>
    </source>
</evidence>
<dbReference type="Proteomes" id="UP000037136">
    <property type="component" value="Unassembled WGS sequence"/>
</dbReference>
<keyword evidence="3" id="KW-0175">Coiled coil</keyword>
<proteinExistence type="inferred from homology"/>
<dbReference type="InterPro" id="IPR009395">
    <property type="entry name" value="BLOC1S1"/>
</dbReference>
<protein>
    <recommendedName>
        <fullName evidence="2">Biogenesis of lysosome-related organelles complex 1 subunit 1</fullName>
    </recommendedName>
</protein>
<feature type="compositionally biased region" description="Basic and acidic residues" evidence="4">
    <location>
        <begin position="194"/>
        <end position="204"/>
    </location>
</feature>
<name>A0A2A9PGR0_OPHUN</name>
<feature type="coiled-coil region" evidence="3">
    <location>
        <begin position="110"/>
        <end position="141"/>
    </location>
</feature>
<accession>A0A2A9PGR0</accession>
<keyword evidence="6" id="KW-1185">Reference proteome</keyword>
<dbReference type="PANTHER" id="PTHR13073:SF0">
    <property type="entry name" value="BIOGENESIS OF LYSOSOME-RELATED ORGANELLES COMPLEX 1 SUBUNIT 1"/>
    <property type="match status" value="1"/>
</dbReference>
<feature type="compositionally biased region" description="Pro residues" evidence="4">
    <location>
        <begin position="47"/>
        <end position="64"/>
    </location>
</feature>
<dbReference type="STRING" id="268505.A0A2A9PGR0"/>
<evidence type="ECO:0000256" key="3">
    <source>
        <dbReference type="SAM" id="Coils"/>
    </source>
</evidence>
<comment type="caution">
    <text evidence="5">The sequence shown here is derived from an EMBL/GenBank/DDBJ whole genome shotgun (WGS) entry which is preliminary data.</text>
</comment>
<evidence type="ECO:0000256" key="2">
    <source>
        <dbReference type="ARBA" id="ARBA00019577"/>
    </source>
</evidence>
<feature type="region of interest" description="Disordered" evidence="4">
    <location>
        <begin position="1"/>
        <end position="76"/>
    </location>
</feature>
<comment type="similarity">
    <text evidence="1">Belongs to the BLOC1S1 family.</text>
</comment>
<feature type="compositionally biased region" description="Polar residues" evidence="4">
    <location>
        <begin position="20"/>
        <end position="37"/>
    </location>
</feature>